<accession>A0A0A8YJI3</accession>
<protein>
    <submittedName>
        <fullName evidence="1">Uncharacterized protein</fullName>
    </submittedName>
</protein>
<organism evidence="1">
    <name type="scientific">Arundo donax</name>
    <name type="common">Giant reed</name>
    <name type="synonym">Donax arundinaceus</name>
    <dbReference type="NCBI Taxonomy" id="35708"/>
    <lineage>
        <taxon>Eukaryota</taxon>
        <taxon>Viridiplantae</taxon>
        <taxon>Streptophyta</taxon>
        <taxon>Embryophyta</taxon>
        <taxon>Tracheophyta</taxon>
        <taxon>Spermatophyta</taxon>
        <taxon>Magnoliopsida</taxon>
        <taxon>Liliopsida</taxon>
        <taxon>Poales</taxon>
        <taxon>Poaceae</taxon>
        <taxon>PACMAD clade</taxon>
        <taxon>Arundinoideae</taxon>
        <taxon>Arundineae</taxon>
        <taxon>Arundo</taxon>
    </lineage>
</organism>
<dbReference type="AlphaFoldDB" id="A0A0A8YJI3"/>
<sequence length="121" mass="14016">MHGKQHYLNPWLFSKHLLGSSKVNKRNIHTHLNLQGTFACCPCIACHFHMMSCKIAKRARQQDAKLPDVAPHSCKNICPKYGLKPVTCIQFAMFTCCHLFLSSKPFILFFQLRFIIVRLNR</sequence>
<dbReference type="EMBL" id="GBRH01271166">
    <property type="protein sequence ID" value="JAD26729.1"/>
    <property type="molecule type" value="Transcribed_RNA"/>
</dbReference>
<name>A0A0A8YJI3_ARUDO</name>
<reference evidence="1" key="1">
    <citation type="submission" date="2014-09" db="EMBL/GenBank/DDBJ databases">
        <authorList>
            <person name="Magalhaes I.L.F."/>
            <person name="Oliveira U."/>
            <person name="Santos F.R."/>
            <person name="Vidigal T.H.D.A."/>
            <person name="Brescovit A.D."/>
            <person name="Santos A.J."/>
        </authorList>
    </citation>
    <scope>NUCLEOTIDE SEQUENCE</scope>
    <source>
        <tissue evidence="1">Shoot tissue taken approximately 20 cm above the soil surface</tissue>
    </source>
</reference>
<proteinExistence type="predicted"/>
<reference evidence="1" key="2">
    <citation type="journal article" date="2015" name="Data Brief">
        <title>Shoot transcriptome of the giant reed, Arundo donax.</title>
        <authorList>
            <person name="Barrero R.A."/>
            <person name="Guerrero F.D."/>
            <person name="Moolhuijzen P."/>
            <person name="Goolsby J.A."/>
            <person name="Tidwell J."/>
            <person name="Bellgard S.E."/>
            <person name="Bellgard M.I."/>
        </authorList>
    </citation>
    <scope>NUCLEOTIDE SEQUENCE</scope>
    <source>
        <tissue evidence="1">Shoot tissue taken approximately 20 cm above the soil surface</tissue>
    </source>
</reference>
<evidence type="ECO:0000313" key="1">
    <source>
        <dbReference type="EMBL" id="JAD26729.1"/>
    </source>
</evidence>